<protein>
    <submittedName>
        <fullName evidence="1">Uncharacterized protein</fullName>
    </submittedName>
</protein>
<dbReference type="AlphaFoldDB" id="A0A5E4UP05"/>
<sequence>MDELRLSHFPALRSRIGLATPCGAARPAAFSDTIRVLPHKLTLQDIHS</sequence>
<accession>A0A5E4UP05</accession>
<proteinExistence type="predicted"/>
<organism evidence="1 2">
    <name type="scientific">Pandoraea terrigena</name>
    <dbReference type="NCBI Taxonomy" id="2508292"/>
    <lineage>
        <taxon>Bacteria</taxon>
        <taxon>Pseudomonadati</taxon>
        <taxon>Pseudomonadota</taxon>
        <taxon>Betaproteobacteria</taxon>
        <taxon>Burkholderiales</taxon>
        <taxon>Burkholderiaceae</taxon>
        <taxon>Pandoraea</taxon>
    </lineage>
</organism>
<reference evidence="1 2" key="1">
    <citation type="submission" date="2019-08" db="EMBL/GenBank/DDBJ databases">
        <authorList>
            <person name="Peeters C."/>
        </authorList>
    </citation>
    <scope>NUCLEOTIDE SEQUENCE [LARGE SCALE GENOMIC DNA]</scope>
    <source>
        <strain evidence="1 2">LMG 31013</strain>
    </source>
</reference>
<evidence type="ECO:0000313" key="2">
    <source>
        <dbReference type="Proteomes" id="UP000334380"/>
    </source>
</evidence>
<gene>
    <name evidence="1" type="ORF">PTE31013_02154</name>
</gene>
<name>A0A5E4UP05_9BURK</name>
<dbReference type="EMBL" id="CABPRU010000004">
    <property type="protein sequence ID" value="VVE01264.1"/>
    <property type="molecule type" value="Genomic_DNA"/>
</dbReference>
<keyword evidence="2" id="KW-1185">Reference proteome</keyword>
<evidence type="ECO:0000313" key="1">
    <source>
        <dbReference type="EMBL" id="VVE01264.1"/>
    </source>
</evidence>
<dbReference type="Proteomes" id="UP000334380">
    <property type="component" value="Unassembled WGS sequence"/>
</dbReference>